<keyword evidence="3" id="KW-1185">Reference proteome</keyword>
<dbReference type="InterPro" id="IPR009875">
    <property type="entry name" value="PilZ_domain"/>
</dbReference>
<accession>A0ABV6Z040</accession>
<evidence type="ECO:0000313" key="2">
    <source>
        <dbReference type="EMBL" id="MFC1851808.1"/>
    </source>
</evidence>
<organism evidence="2 3">
    <name type="scientific">candidate division CSSED10-310 bacterium</name>
    <dbReference type="NCBI Taxonomy" id="2855610"/>
    <lineage>
        <taxon>Bacteria</taxon>
        <taxon>Bacteria division CSSED10-310</taxon>
    </lineage>
</organism>
<sequence length="123" mass="14035">MSADNDHAKPFTFPRRYPRVESTSQIHYKLLNEDEQTGTGITRSLSEGGVLFETDLRLGKGKELQVTFELFGVEISASGEIIYINRKTADLYHVAVRFDTINEEDQVLIQKKASTIYPHFEPQ</sequence>
<comment type="caution">
    <text evidence="2">The sequence shown here is derived from an EMBL/GenBank/DDBJ whole genome shotgun (WGS) entry which is preliminary data.</text>
</comment>
<proteinExistence type="predicted"/>
<dbReference type="Pfam" id="PF07238">
    <property type="entry name" value="PilZ"/>
    <property type="match status" value="1"/>
</dbReference>
<evidence type="ECO:0000313" key="3">
    <source>
        <dbReference type="Proteomes" id="UP001594351"/>
    </source>
</evidence>
<protein>
    <submittedName>
        <fullName evidence="2">PilZ domain-containing protein</fullName>
    </submittedName>
</protein>
<evidence type="ECO:0000259" key="1">
    <source>
        <dbReference type="Pfam" id="PF07238"/>
    </source>
</evidence>
<dbReference type="Proteomes" id="UP001594351">
    <property type="component" value="Unassembled WGS sequence"/>
</dbReference>
<feature type="domain" description="PilZ" evidence="1">
    <location>
        <begin position="15"/>
        <end position="110"/>
    </location>
</feature>
<reference evidence="2 3" key="1">
    <citation type="submission" date="2024-09" db="EMBL/GenBank/DDBJ databases">
        <title>Laminarin stimulates single cell rates of sulfate reduction while oxygen inhibits transcriptomic activity in coastal marine sediment.</title>
        <authorList>
            <person name="Lindsay M."/>
            <person name="Orcutt B."/>
            <person name="Emerson D."/>
            <person name="Stepanauskas R."/>
            <person name="D'Angelo T."/>
        </authorList>
    </citation>
    <scope>NUCLEOTIDE SEQUENCE [LARGE SCALE GENOMIC DNA]</scope>
    <source>
        <strain evidence="2">SAG AM-311-K15</strain>
    </source>
</reference>
<name>A0ABV6Z040_UNCC1</name>
<dbReference type="EMBL" id="JBHPBY010000227">
    <property type="protein sequence ID" value="MFC1851808.1"/>
    <property type="molecule type" value="Genomic_DNA"/>
</dbReference>
<dbReference type="Gene3D" id="2.40.10.220">
    <property type="entry name" value="predicted glycosyltransferase like domains"/>
    <property type="match status" value="1"/>
</dbReference>
<gene>
    <name evidence="2" type="ORF">ACFL27_16575</name>
</gene>